<dbReference type="SUPFAM" id="SSF143113">
    <property type="entry name" value="NAP-like"/>
    <property type="match status" value="1"/>
</dbReference>
<dbReference type="GO" id="GO:0005634">
    <property type="term" value="C:nucleus"/>
    <property type="evidence" value="ECO:0007669"/>
    <property type="project" value="InterPro"/>
</dbReference>
<feature type="region of interest" description="Disordered" evidence="3">
    <location>
        <begin position="286"/>
        <end position="318"/>
    </location>
</feature>
<dbReference type="STRING" id="765915.A0A1Y2I2H0"/>
<feature type="compositionally biased region" description="Acidic residues" evidence="3">
    <location>
        <begin position="291"/>
        <end position="318"/>
    </location>
</feature>
<proteinExistence type="inferred from homology"/>
<evidence type="ECO:0000313" key="5">
    <source>
        <dbReference type="Proteomes" id="UP000193411"/>
    </source>
</evidence>
<dbReference type="AlphaFoldDB" id="A0A1Y2I2H0"/>
<dbReference type="Gene3D" id="1.20.5.1500">
    <property type="match status" value="1"/>
</dbReference>
<comment type="caution">
    <text evidence="4">The sequence shown here is derived from an EMBL/GenBank/DDBJ whole genome shotgun (WGS) entry which is preliminary data.</text>
</comment>
<protein>
    <recommendedName>
        <fullName evidence="6">Nucleosome assembly protein</fullName>
    </recommendedName>
</protein>
<dbReference type="GO" id="GO:0006334">
    <property type="term" value="P:nucleosome assembly"/>
    <property type="evidence" value="ECO:0007669"/>
    <property type="project" value="InterPro"/>
</dbReference>
<dbReference type="PANTHER" id="PTHR11875">
    <property type="entry name" value="TESTIS-SPECIFIC Y-ENCODED PROTEIN"/>
    <property type="match status" value="1"/>
</dbReference>
<dbReference type="FunFam" id="1.20.5.1500:FF:000001">
    <property type="entry name" value="Nucleosome assembly protein 1-like 1"/>
    <property type="match status" value="1"/>
</dbReference>
<accession>A0A1Y2I2H0</accession>
<comment type="similarity">
    <text evidence="1 2">Belongs to the nucleosome assembly protein (NAP) family.</text>
</comment>
<organism evidence="4 5">
    <name type="scientific">Catenaria anguillulae PL171</name>
    <dbReference type="NCBI Taxonomy" id="765915"/>
    <lineage>
        <taxon>Eukaryota</taxon>
        <taxon>Fungi</taxon>
        <taxon>Fungi incertae sedis</taxon>
        <taxon>Blastocladiomycota</taxon>
        <taxon>Blastocladiomycetes</taxon>
        <taxon>Blastocladiales</taxon>
        <taxon>Catenariaceae</taxon>
        <taxon>Catenaria</taxon>
    </lineage>
</organism>
<evidence type="ECO:0000256" key="1">
    <source>
        <dbReference type="ARBA" id="ARBA00009947"/>
    </source>
</evidence>
<evidence type="ECO:0000313" key="4">
    <source>
        <dbReference type="EMBL" id="ORZ41045.1"/>
    </source>
</evidence>
<reference evidence="4 5" key="1">
    <citation type="submission" date="2016-07" db="EMBL/GenBank/DDBJ databases">
        <title>Pervasive Adenine N6-methylation of Active Genes in Fungi.</title>
        <authorList>
            <consortium name="DOE Joint Genome Institute"/>
            <person name="Mondo S.J."/>
            <person name="Dannebaum R.O."/>
            <person name="Kuo R.C."/>
            <person name="Labutti K."/>
            <person name="Haridas S."/>
            <person name="Kuo A."/>
            <person name="Salamov A."/>
            <person name="Ahrendt S.R."/>
            <person name="Lipzen A."/>
            <person name="Sullivan W."/>
            <person name="Andreopoulos W.B."/>
            <person name="Clum A."/>
            <person name="Lindquist E."/>
            <person name="Daum C."/>
            <person name="Ramamoorthy G.K."/>
            <person name="Gryganskyi A."/>
            <person name="Culley D."/>
            <person name="Magnuson J.K."/>
            <person name="James T.Y."/>
            <person name="O'Malley M.A."/>
            <person name="Stajich J.E."/>
            <person name="Spatafora J.W."/>
            <person name="Visel A."/>
            <person name="Grigoriev I.V."/>
        </authorList>
    </citation>
    <scope>NUCLEOTIDE SEQUENCE [LARGE SCALE GENOMIC DNA]</scope>
    <source>
        <strain evidence="4 5">PL171</strain>
    </source>
</reference>
<dbReference type="Pfam" id="PF00956">
    <property type="entry name" value="NAP"/>
    <property type="match status" value="1"/>
</dbReference>
<dbReference type="OrthoDB" id="27325at2759"/>
<evidence type="ECO:0000256" key="2">
    <source>
        <dbReference type="RuleBase" id="RU003876"/>
    </source>
</evidence>
<evidence type="ECO:0000256" key="3">
    <source>
        <dbReference type="SAM" id="MobiDB-lite"/>
    </source>
</evidence>
<gene>
    <name evidence="4" type="ORF">BCR44DRAFT_1411054</name>
</gene>
<dbReference type="EMBL" id="MCFL01000002">
    <property type="protein sequence ID" value="ORZ41045.1"/>
    <property type="molecule type" value="Genomic_DNA"/>
</dbReference>
<sequence>MSFGGFGAPIAGDEFDVATLSVDAKKRLNALKNLDIEHSKIHRQFLAELAALEKKYHTQYQPLFDKRADIVNGEYEPTEAETKVPETVEDYTELTTEDGQAVQEGPVKGIPDFWLQALLNHTHIGSTITEQDREALKALKDIKVSYLADNPGFSLEFVFGDNDYFTNTTLTKTYYLSEPDATTDDDEYVFDRTEATTINWKEGKDLSVKVEMRKQRHKESNKTRVIKRTVPAETFFNFFKSQSLPNPDDETAEDVDFDELENQLEFDYQIGEEFKDRIVPQALQFFTGEASMDDDEDFDFDDEEGFSGEEDDSEEDDE</sequence>
<dbReference type="InterPro" id="IPR037231">
    <property type="entry name" value="NAP-like_sf"/>
</dbReference>
<keyword evidence="5" id="KW-1185">Reference proteome</keyword>
<dbReference type="Proteomes" id="UP000193411">
    <property type="component" value="Unassembled WGS sequence"/>
</dbReference>
<dbReference type="InterPro" id="IPR002164">
    <property type="entry name" value="NAP_family"/>
</dbReference>
<evidence type="ECO:0008006" key="6">
    <source>
        <dbReference type="Google" id="ProtNLM"/>
    </source>
</evidence>
<name>A0A1Y2I2H0_9FUNG</name>
<dbReference type="Gene3D" id="3.30.1120.90">
    <property type="entry name" value="Nucleosome assembly protein"/>
    <property type="match status" value="1"/>
</dbReference>